<gene>
    <name evidence="2" type="ORF">K460DRAFT_409635</name>
</gene>
<dbReference type="PANTHER" id="PTHR24148:SF73">
    <property type="entry name" value="HET DOMAIN PROTEIN (AFU_ORTHOLOGUE AFUA_8G01020)"/>
    <property type="match status" value="1"/>
</dbReference>
<reference evidence="2" key="1">
    <citation type="submission" date="2020-01" db="EMBL/GenBank/DDBJ databases">
        <authorList>
            <consortium name="DOE Joint Genome Institute"/>
            <person name="Haridas S."/>
            <person name="Albert R."/>
            <person name="Binder M."/>
            <person name="Bloem J."/>
            <person name="Labutti K."/>
            <person name="Salamov A."/>
            <person name="Andreopoulos B."/>
            <person name="Baker S.E."/>
            <person name="Barry K."/>
            <person name="Bills G."/>
            <person name="Bluhm B.H."/>
            <person name="Cannon C."/>
            <person name="Castanera R."/>
            <person name="Culley D.E."/>
            <person name="Daum C."/>
            <person name="Ezra D."/>
            <person name="Gonzalez J.B."/>
            <person name="Henrissat B."/>
            <person name="Kuo A."/>
            <person name="Liang C."/>
            <person name="Lipzen A."/>
            <person name="Lutzoni F."/>
            <person name="Magnuson J."/>
            <person name="Mondo S."/>
            <person name="Nolan M."/>
            <person name="Ohm R."/>
            <person name="Pangilinan J."/>
            <person name="Park H.-J."/>
            <person name="Ramirez L."/>
            <person name="Alfaro M."/>
            <person name="Sun H."/>
            <person name="Tritt A."/>
            <person name="Yoshinaga Y."/>
            <person name="Zwiers L.-H."/>
            <person name="Turgeon B.G."/>
            <person name="Goodwin S.B."/>
            <person name="Spatafora J.W."/>
            <person name="Crous P.W."/>
            <person name="Grigoriev I.V."/>
        </authorList>
    </citation>
    <scope>NUCLEOTIDE SEQUENCE</scope>
    <source>
        <strain evidence="2">CBS 394.84</strain>
    </source>
</reference>
<dbReference type="EMBL" id="ML976618">
    <property type="protein sequence ID" value="KAF1842217.1"/>
    <property type="molecule type" value="Genomic_DNA"/>
</dbReference>
<proteinExistence type="predicted"/>
<dbReference type="AlphaFoldDB" id="A0A9P4GB66"/>
<dbReference type="PANTHER" id="PTHR24148">
    <property type="entry name" value="ANKYRIN REPEAT DOMAIN-CONTAINING PROTEIN 39 HOMOLOG-RELATED"/>
    <property type="match status" value="1"/>
</dbReference>
<comment type="caution">
    <text evidence="2">The sequence shown here is derived from an EMBL/GenBank/DDBJ whole genome shotgun (WGS) entry which is preliminary data.</text>
</comment>
<accession>A0A9P4GB66</accession>
<dbReference type="Pfam" id="PF06985">
    <property type="entry name" value="HET"/>
    <property type="match status" value="1"/>
</dbReference>
<name>A0A9P4GB66_9PLEO</name>
<evidence type="ECO:0000313" key="3">
    <source>
        <dbReference type="Proteomes" id="UP000800039"/>
    </source>
</evidence>
<feature type="domain" description="Heterokaryon incompatibility" evidence="1">
    <location>
        <begin position="1"/>
        <end position="81"/>
    </location>
</feature>
<keyword evidence="3" id="KW-1185">Reference proteome</keyword>
<dbReference type="RefSeq" id="XP_040784780.1">
    <property type="nucleotide sequence ID" value="XM_040937273.1"/>
</dbReference>
<dbReference type="OrthoDB" id="5416609at2759"/>
<sequence length="468" mass="53617">MRDIYERAWNVVIWLGQGWDNFHLVMRYLEQMGQNQSFHIHPAINPSLQLDGRDITAPEIQKGLKMFFGSSWWTRVWTVQEYLLSRRSVFQCGRYLLDRNVARQGVQSYFHHLERCCSALRSDCPNHNDIFKSLIVMENVEYIRLLLQDVSLPYIFSQFRNTRDATDMRDKIFGMLGLARGQYQNIIRPNYLLSTEQNFELATVEIMKNTRPLEILSHIPVAGERNLSLPSYVPDWTVSAKDDYYYTDWLNWVGHLHLYNACKDEVADLEIIEPGVLALKGSVIEEIDLVGSVPGSVSYGAFLEELISLAAICKDANRDPIVVDWAPKTAFWSVICGTMENYLDSDRDNRPFYRRILPLSSFERFDKWISWYPSNSAIGMDAEVLSTHRPFIVVSAGRKFAVTKKGRLAWCPVKSNPGDVIAILAGGSVPFVLRIGDNGRYTVVGDAYIQGIMDGEILTDDLEFIELI</sequence>
<organism evidence="2 3">
    <name type="scientific">Cucurbitaria berberidis CBS 394.84</name>
    <dbReference type="NCBI Taxonomy" id="1168544"/>
    <lineage>
        <taxon>Eukaryota</taxon>
        <taxon>Fungi</taxon>
        <taxon>Dikarya</taxon>
        <taxon>Ascomycota</taxon>
        <taxon>Pezizomycotina</taxon>
        <taxon>Dothideomycetes</taxon>
        <taxon>Pleosporomycetidae</taxon>
        <taxon>Pleosporales</taxon>
        <taxon>Pleosporineae</taxon>
        <taxon>Cucurbitariaceae</taxon>
        <taxon>Cucurbitaria</taxon>
    </lineage>
</organism>
<dbReference type="Proteomes" id="UP000800039">
    <property type="component" value="Unassembled WGS sequence"/>
</dbReference>
<evidence type="ECO:0000313" key="2">
    <source>
        <dbReference type="EMBL" id="KAF1842217.1"/>
    </source>
</evidence>
<evidence type="ECO:0000259" key="1">
    <source>
        <dbReference type="Pfam" id="PF06985"/>
    </source>
</evidence>
<dbReference type="GeneID" id="63854523"/>
<dbReference type="InterPro" id="IPR052895">
    <property type="entry name" value="HetReg/Transcr_Mod"/>
</dbReference>
<dbReference type="Pfam" id="PF26639">
    <property type="entry name" value="Het-6_barrel"/>
    <property type="match status" value="1"/>
</dbReference>
<dbReference type="InterPro" id="IPR010730">
    <property type="entry name" value="HET"/>
</dbReference>
<protein>
    <recommendedName>
        <fullName evidence="1">Heterokaryon incompatibility domain-containing protein</fullName>
    </recommendedName>
</protein>